<keyword evidence="1" id="KW-0812">Transmembrane</keyword>
<reference evidence="3 4" key="1">
    <citation type="submission" date="2023-04" db="EMBL/GenBank/DDBJ databases">
        <title>A long-awaited taxogenomic arrangement of the family Halomonadaceae.</title>
        <authorList>
            <person name="De La Haba R."/>
            <person name="Chuvochina M."/>
            <person name="Wittouck S."/>
            <person name="Arahal D.R."/>
            <person name="Sanchez-Porro C."/>
            <person name="Hugenholtz P."/>
            <person name="Ventosa A."/>
        </authorList>
    </citation>
    <scope>NUCLEOTIDE SEQUENCE [LARGE SCALE GENOMIC DNA]</scope>
    <source>
        <strain evidence="3 4">DSM 23530</strain>
    </source>
</reference>
<evidence type="ECO:0000256" key="1">
    <source>
        <dbReference type="SAM" id="Phobius"/>
    </source>
</evidence>
<dbReference type="InterPro" id="IPR007844">
    <property type="entry name" value="AsmA"/>
</dbReference>
<dbReference type="Pfam" id="PF05170">
    <property type="entry name" value="AsmA"/>
    <property type="match status" value="1"/>
</dbReference>
<dbReference type="RefSeq" id="WP_309653868.1">
    <property type="nucleotide sequence ID" value="NZ_JARWAK010000017.1"/>
</dbReference>
<evidence type="ECO:0000313" key="4">
    <source>
        <dbReference type="Proteomes" id="UP001264519"/>
    </source>
</evidence>
<evidence type="ECO:0000313" key="3">
    <source>
        <dbReference type="EMBL" id="MDR5868293.1"/>
    </source>
</evidence>
<comment type="caution">
    <text evidence="3">The sequence shown here is derived from an EMBL/GenBank/DDBJ whole genome shotgun (WGS) entry which is preliminary data.</text>
</comment>
<protein>
    <submittedName>
        <fullName evidence="3">AsmA family protein</fullName>
    </submittedName>
</protein>
<dbReference type="PANTHER" id="PTHR30441:SF4">
    <property type="entry name" value="PROTEIN ASMA"/>
    <property type="match status" value="1"/>
</dbReference>
<organism evidence="3 4">
    <name type="scientific">Halomonas koreensis</name>
    <dbReference type="NCBI Taxonomy" id="245385"/>
    <lineage>
        <taxon>Bacteria</taxon>
        <taxon>Pseudomonadati</taxon>
        <taxon>Pseudomonadota</taxon>
        <taxon>Gammaproteobacteria</taxon>
        <taxon>Oceanospirillales</taxon>
        <taxon>Halomonadaceae</taxon>
        <taxon>Halomonas</taxon>
    </lineage>
</organism>
<dbReference type="PANTHER" id="PTHR30441">
    <property type="entry name" value="DUF748 DOMAIN-CONTAINING PROTEIN"/>
    <property type="match status" value="1"/>
</dbReference>
<sequence>MKRILRTLLAAIGVLGLVLVGAVVFITTFFDPEDLKPRLVDVVREHSGLELELDGPLTWSFYPRLGVGVESAEARLPTQPPEAAPFAAFDHAEVSLAFAPLLRGEIAIDGLTLDGLNLHLERDAEGRGNWQTLIERLRSRGEEAEAVLAPASAGPNPDAGGLAVALNIASVEIRDGRIDYRDARAGRALTLEGVDITGNNVNPDRPFPLSASLEVALRDGLEAGTPRVISQLGLEARVDLGLAEGRHVFNKLTLESSTRLGDGEPAQEARLDAEALVVDLAGEHLALNGSRLEASLLHPRLGEKRLPLSLAFRLEADLAARTARLHELALTGPDGLELTGNLAFHDLAASPRYEGQLQLAEMSLRPWLIRLDAMPAMADNASLKRVALTSPISGDLEAVSLDGLTLSLDGSTLSGQLGGRFDGTRLEADLQGDRLDLDGYLPPDDRPMAAGGPSLPGVGRAFAEDGGGELVPAGWLADLSLDAELRLGELGLMGQTFGDVSLRLVGRDGRHRLEAFESGFHDGRLTATGELDARETPLRWRLTPRVEALRLGALLDSLSDDPPALAGRLNADGELETRGNRLAELKRGLNGRLTARMDEGRIVGTNVSRELCTSVARLEGEQTRRDWAADTRFRRAEASFVIRDGVAETDDLTVTLPGIALGGEGRLDLTSQRFALGADARFTESVDAACEVNPRLVDVPFPVHCDGELGGDSAEWCRFDREAFRATLGDLLRREATRRVGEELQERLGDEAGEAGEELRDALEGLFQ</sequence>
<proteinExistence type="predicted"/>
<dbReference type="InterPro" id="IPR052894">
    <property type="entry name" value="AsmA-related"/>
</dbReference>
<feature type="domain" description="AsmA" evidence="2">
    <location>
        <begin position="1"/>
        <end position="651"/>
    </location>
</feature>
<accession>A0ABU1G703</accession>
<name>A0ABU1G703_9GAMM</name>
<keyword evidence="1" id="KW-1133">Transmembrane helix</keyword>
<evidence type="ECO:0000259" key="2">
    <source>
        <dbReference type="Pfam" id="PF05170"/>
    </source>
</evidence>
<dbReference type="Proteomes" id="UP001264519">
    <property type="component" value="Unassembled WGS sequence"/>
</dbReference>
<dbReference type="EMBL" id="JARWAK010000017">
    <property type="protein sequence ID" value="MDR5868293.1"/>
    <property type="molecule type" value="Genomic_DNA"/>
</dbReference>
<keyword evidence="4" id="KW-1185">Reference proteome</keyword>
<feature type="transmembrane region" description="Helical" evidence="1">
    <location>
        <begin position="7"/>
        <end position="30"/>
    </location>
</feature>
<keyword evidence="1" id="KW-0472">Membrane</keyword>
<gene>
    <name evidence="3" type="ORF">QC818_16015</name>
</gene>